<dbReference type="AlphaFoldDB" id="A0A8S0QTC8"/>
<evidence type="ECO:0000313" key="3">
    <source>
        <dbReference type="Proteomes" id="UP000594638"/>
    </source>
</evidence>
<evidence type="ECO:0000256" key="1">
    <source>
        <dbReference type="SAM" id="MobiDB-lite"/>
    </source>
</evidence>
<feature type="compositionally biased region" description="Basic and acidic residues" evidence="1">
    <location>
        <begin position="63"/>
        <end position="77"/>
    </location>
</feature>
<name>A0A8S0QTC8_OLEEU</name>
<dbReference type="EMBL" id="CACTIH010001925">
    <property type="protein sequence ID" value="CAA2968873.1"/>
    <property type="molecule type" value="Genomic_DNA"/>
</dbReference>
<sequence length="261" mass="30178">MIRAQQRHFQRNYGQMMRQQQGVSRPKVPKLLEVVNQNVLEDSKGAGTGESMEELPESSSGRSKFERGRRDGEDPDHLLTIQFGTLPSVTANNYLLANEFKNKEKEEEEREDNEEEACVLECEEGQTSRGPYNGEENDGMTDIEEEIDLEAERRKRGVSHNTLLKQLYREGVRKVDLLGEPSGRSFNYYVLYGTPKRKNRVPRSEKYGSPPIIMPPPTGWITEKEALGNNKKEIQRKLSATYCTLTYHKRIIQQRISRKWK</sequence>
<evidence type="ECO:0000313" key="2">
    <source>
        <dbReference type="EMBL" id="CAA2968873.1"/>
    </source>
</evidence>
<feature type="region of interest" description="Disordered" evidence="1">
    <location>
        <begin position="1"/>
        <end position="27"/>
    </location>
</feature>
<proteinExistence type="predicted"/>
<dbReference type="Gramene" id="OE9A054958T1">
    <property type="protein sequence ID" value="OE9A054958C1"/>
    <property type="gene ID" value="OE9A054958"/>
</dbReference>
<dbReference type="Proteomes" id="UP000594638">
    <property type="component" value="Unassembled WGS sequence"/>
</dbReference>
<protein>
    <submittedName>
        <fullName evidence="2">Uncharacterized protein</fullName>
    </submittedName>
</protein>
<comment type="caution">
    <text evidence="2">The sequence shown here is derived from an EMBL/GenBank/DDBJ whole genome shotgun (WGS) entry which is preliminary data.</text>
</comment>
<feature type="compositionally biased region" description="Basic residues" evidence="1">
    <location>
        <begin position="1"/>
        <end position="10"/>
    </location>
</feature>
<accession>A0A8S0QTC8</accession>
<organism evidence="2 3">
    <name type="scientific">Olea europaea subsp. europaea</name>
    <dbReference type="NCBI Taxonomy" id="158383"/>
    <lineage>
        <taxon>Eukaryota</taxon>
        <taxon>Viridiplantae</taxon>
        <taxon>Streptophyta</taxon>
        <taxon>Embryophyta</taxon>
        <taxon>Tracheophyta</taxon>
        <taxon>Spermatophyta</taxon>
        <taxon>Magnoliopsida</taxon>
        <taxon>eudicotyledons</taxon>
        <taxon>Gunneridae</taxon>
        <taxon>Pentapetalae</taxon>
        <taxon>asterids</taxon>
        <taxon>lamiids</taxon>
        <taxon>Lamiales</taxon>
        <taxon>Oleaceae</taxon>
        <taxon>Oleeae</taxon>
        <taxon>Olea</taxon>
    </lineage>
</organism>
<keyword evidence="3" id="KW-1185">Reference proteome</keyword>
<reference evidence="2 3" key="1">
    <citation type="submission" date="2019-12" db="EMBL/GenBank/DDBJ databases">
        <authorList>
            <person name="Alioto T."/>
            <person name="Alioto T."/>
            <person name="Gomez Garrido J."/>
        </authorList>
    </citation>
    <scope>NUCLEOTIDE SEQUENCE [LARGE SCALE GENOMIC DNA]</scope>
</reference>
<gene>
    <name evidence="2" type="ORF">OLEA9_A054958</name>
</gene>
<feature type="region of interest" description="Disordered" evidence="1">
    <location>
        <begin position="39"/>
        <end position="77"/>
    </location>
</feature>